<organism evidence="1 2">
    <name type="scientific">Streptococcus pseudoporcinus</name>
    <dbReference type="NCBI Taxonomy" id="361101"/>
    <lineage>
        <taxon>Bacteria</taxon>
        <taxon>Bacillati</taxon>
        <taxon>Bacillota</taxon>
        <taxon>Bacilli</taxon>
        <taxon>Lactobacillales</taxon>
        <taxon>Streptococcaceae</taxon>
        <taxon>Streptococcus</taxon>
    </lineage>
</organism>
<protein>
    <submittedName>
        <fullName evidence="1">Uncharacterized protein</fullName>
    </submittedName>
</protein>
<dbReference type="Proteomes" id="UP000394068">
    <property type="component" value="Unassembled WGS sequence"/>
</dbReference>
<sequence length="41" mass="4751">METSCELVILSLNLWIKVDRLDSYAIDALTTFTEGYVYNFC</sequence>
<proteinExistence type="predicted"/>
<gene>
    <name evidence="1" type="ORF">NCTC5386_01501</name>
</gene>
<evidence type="ECO:0000313" key="2">
    <source>
        <dbReference type="Proteomes" id="UP000394068"/>
    </source>
</evidence>
<dbReference type="AlphaFoldDB" id="A0A4U9XU21"/>
<name>A0A4U9XU21_9STRE</name>
<reference evidence="1 2" key="1">
    <citation type="submission" date="2019-05" db="EMBL/GenBank/DDBJ databases">
        <authorList>
            <consortium name="Pathogen Informatics"/>
        </authorList>
    </citation>
    <scope>NUCLEOTIDE SEQUENCE [LARGE SCALE GENOMIC DNA]</scope>
    <source>
        <strain evidence="1 2">NCTC5386</strain>
    </source>
</reference>
<dbReference type="EMBL" id="CABEHT010000001">
    <property type="protein sequence ID" value="VTS16672.1"/>
    <property type="molecule type" value="Genomic_DNA"/>
</dbReference>
<accession>A0A4U9XU21</accession>
<evidence type="ECO:0000313" key="1">
    <source>
        <dbReference type="EMBL" id="VTS16672.1"/>
    </source>
</evidence>